<evidence type="ECO:0000256" key="3">
    <source>
        <dbReference type="PROSITE-ProRule" id="PRU00339"/>
    </source>
</evidence>
<keyword evidence="1" id="KW-0677">Repeat</keyword>
<dbReference type="SMART" id="SM00028">
    <property type="entry name" value="TPR"/>
    <property type="match status" value="6"/>
</dbReference>
<accession>A0A1S3EUU0</accession>
<feature type="region of interest" description="Disordered" evidence="4">
    <location>
        <begin position="267"/>
        <end position="290"/>
    </location>
</feature>
<feature type="compositionally biased region" description="Low complexity" evidence="4">
    <location>
        <begin position="274"/>
        <end position="285"/>
    </location>
</feature>
<dbReference type="GeneID" id="105982588"/>
<organism evidence="5 6">
    <name type="scientific">Dipodomys ordii</name>
    <name type="common">Ord's kangaroo rat</name>
    <dbReference type="NCBI Taxonomy" id="10020"/>
    <lineage>
        <taxon>Eukaryota</taxon>
        <taxon>Metazoa</taxon>
        <taxon>Chordata</taxon>
        <taxon>Craniata</taxon>
        <taxon>Vertebrata</taxon>
        <taxon>Euteleostomi</taxon>
        <taxon>Mammalia</taxon>
        <taxon>Eutheria</taxon>
        <taxon>Euarchontoglires</taxon>
        <taxon>Glires</taxon>
        <taxon>Rodentia</taxon>
        <taxon>Castorimorpha</taxon>
        <taxon>Heteromyidae</taxon>
        <taxon>Dipodomyinae</taxon>
        <taxon>Dipodomys</taxon>
    </lineage>
</organism>
<proteinExistence type="predicted"/>
<name>A0A1S3EUU0_DIPOR</name>
<feature type="repeat" description="TPR" evidence="3">
    <location>
        <begin position="1204"/>
        <end position="1237"/>
    </location>
</feature>
<dbReference type="InParanoid" id="A0A1S3EUU0"/>
<feature type="compositionally biased region" description="Low complexity" evidence="4">
    <location>
        <begin position="50"/>
        <end position="60"/>
    </location>
</feature>
<dbReference type="AlphaFoldDB" id="A0A1S3EUU0"/>
<dbReference type="RefSeq" id="XP_012867690.1">
    <property type="nucleotide sequence ID" value="XM_013012236.1"/>
</dbReference>
<feature type="compositionally biased region" description="Low complexity" evidence="4">
    <location>
        <begin position="71"/>
        <end position="81"/>
    </location>
</feature>
<dbReference type="PANTHER" id="PTHR44858">
    <property type="entry name" value="TETRATRICOPEPTIDE REPEAT PROTEIN 6"/>
    <property type="match status" value="1"/>
</dbReference>
<evidence type="ECO:0000313" key="5">
    <source>
        <dbReference type="Proteomes" id="UP000081671"/>
    </source>
</evidence>
<keyword evidence="2 3" id="KW-0802">TPR repeat</keyword>
<dbReference type="Gene3D" id="1.25.40.10">
    <property type="entry name" value="Tetratricopeptide repeat domain"/>
    <property type="match status" value="3"/>
</dbReference>
<evidence type="ECO:0000313" key="6">
    <source>
        <dbReference type="RefSeq" id="XP_012867690.1"/>
    </source>
</evidence>
<dbReference type="OrthoDB" id="1658288at2759"/>
<feature type="compositionally biased region" description="Basic and acidic residues" evidence="4">
    <location>
        <begin position="477"/>
        <end position="486"/>
    </location>
</feature>
<dbReference type="PROSITE" id="PS50005">
    <property type="entry name" value="TPR"/>
    <property type="match status" value="3"/>
</dbReference>
<dbReference type="Proteomes" id="UP000081671">
    <property type="component" value="Unplaced"/>
</dbReference>
<evidence type="ECO:0000256" key="2">
    <source>
        <dbReference type="ARBA" id="ARBA00022803"/>
    </source>
</evidence>
<gene>
    <name evidence="6" type="primary">LOC105982588</name>
</gene>
<feature type="repeat" description="TPR" evidence="3">
    <location>
        <begin position="998"/>
        <end position="1031"/>
    </location>
</feature>
<feature type="repeat" description="TPR" evidence="3">
    <location>
        <begin position="1066"/>
        <end position="1099"/>
    </location>
</feature>
<feature type="region of interest" description="Disordered" evidence="4">
    <location>
        <begin position="473"/>
        <end position="495"/>
    </location>
</feature>
<sequence>MSLIPKHFGLKAREESYLFKELDKIQQKTKKDFQILKQKLLARPALGEDSSAPVPAPAQSPEKRRRVCLRGPGPSKKSLSGKGLGGLWLETSRVLPRPPGLGEALPPKKAQQFQPHQFYMRSSAFLRHKPLKRPPIIAPQVGTTKPVILLPPPGKPGTRWAESRRPSAQESGEDADQLSEERRSMDQGAYISSLGEEEDSSKQRRTVRILTRFTRQRSDSSSLDSVSRTGRLDSGALGEAQEARRTSRSSSLRSSLRSPLLWSPSLRTLRRSSTRQSQRPSLRLSTHPSWQPHRVIPTSIEEIISSLQSESQLAFDQTIKELIQSVLGQNYDIKMEVSGPEPPWGTALGQWHAKVTLQKVTLYAHIDGSVSVYTFCCAYKYVRDTMSYTTLCNLLEVCVRIFLRESVSLLCKAKEIERLDTTRNAWETPKKHPQAGELECSQCCEFSVIYRVLKLSDPLENELALMGLKSPQTEVELPQKEAKPESETSDEETEKLEVEIRRIKVRGQHSMGDELTDAVSSIFQIEQEDILDWTAVDTESAEFKSQAVSKTHPEEESGRPLEEIHPTVDASEFLQIKGEEIKPIRKVKFGIPTPRKALKSRWRHYRRTKKMLPGFIPPHIHDLCKTIPAQELPVELYLASRVLYTADKMSHRNMLRTLGPSFLGDRFTDEQRERMLRGISAMEENEEDMDVSPAAPTESPEPEHRLSWHAQKPHLRLLGEESVRTCKLLTEDLVSESKESITILEIGHKESIKRAKSSPDLWKEVTQLLDIKDDTQSNMKELRLQKAKAYEARLSQEEPSEVSVKKSISDILDNLEENKKTSFALIEASKKAGINYIVYPRKKKVKWKKKLKFSKLNFVYEQLVKPPQKLERSLSHGILPGQKKFLLRVPVYERPIRCPSLPCLYFNEYLATKGGLRKLQDSPTWVTNILREAQRPEARPTAGRAEIHKVLPEKVADAQKIELRDTLACDLPPEVIKYYKAEVAALTEEIQKNKTHLAFAYCRRGAIYRKLGKLLSAMNDLQECIACDPKRTDALLKRGLFHFENENWTSAIQDFTSLLNINHLNAQARTYRGRAYFKRQLYRLAAQDLSAAIHLDPNNWLAFYYRACLFRTTNISRALQDYSISVLLNDGYENLGCYLHRGILYSHLKLWNLAICDFEAVISLERAITLPYINIGLIHLLHLDNYTQAIWKFSEAIKIDSLNIQSYLCRAEAYHKLHNLSKAVREVSRVIHLQPDGIQFYIIRYESRHRIVWGITASA</sequence>
<dbReference type="PANTHER" id="PTHR44858:SF1">
    <property type="entry name" value="UDP-N-ACETYLGLUCOSAMINE--PEPTIDE N-ACETYLGLUCOSAMINYLTRANSFERASE SPINDLY-RELATED"/>
    <property type="match status" value="1"/>
</dbReference>
<dbReference type="InterPro" id="IPR011990">
    <property type="entry name" value="TPR-like_helical_dom_sf"/>
</dbReference>
<dbReference type="InterPro" id="IPR019734">
    <property type="entry name" value="TPR_rpt"/>
</dbReference>
<reference evidence="6" key="1">
    <citation type="submission" date="2025-08" db="UniProtKB">
        <authorList>
            <consortium name="RefSeq"/>
        </authorList>
    </citation>
    <scope>IDENTIFICATION</scope>
    <source>
        <tissue evidence="6">Kidney</tissue>
    </source>
</reference>
<dbReference type="SUPFAM" id="SSF81901">
    <property type="entry name" value="HCP-like"/>
    <property type="match status" value="1"/>
</dbReference>
<feature type="region of interest" description="Disordered" evidence="4">
    <location>
        <begin position="46"/>
        <end position="84"/>
    </location>
</feature>
<feature type="region of interest" description="Disordered" evidence="4">
    <location>
        <begin position="681"/>
        <end position="705"/>
    </location>
</feature>
<dbReference type="InterPro" id="IPR050498">
    <property type="entry name" value="Ycf3"/>
</dbReference>
<dbReference type="KEGG" id="dord:105982588"/>
<keyword evidence="5" id="KW-1185">Reference proteome</keyword>
<feature type="region of interest" description="Disordered" evidence="4">
    <location>
        <begin position="135"/>
        <end position="252"/>
    </location>
</feature>
<protein>
    <submittedName>
        <fullName evidence="6">Uncharacterized protein LOC105982588</fullName>
    </submittedName>
</protein>
<evidence type="ECO:0000256" key="4">
    <source>
        <dbReference type="SAM" id="MobiDB-lite"/>
    </source>
</evidence>
<evidence type="ECO:0000256" key="1">
    <source>
        <dbReference type="ARBA" id="ARBA00022737"/>
    </source>
</evidence>